<dbReference type="Proteomes" id="UP001241605">
    <property type="component" value="Chromosome"/>
</dbReference>
<gene>
    <name evidence="2" type="ORF">QF118_01315</name>
</gene>
<protein>
    <submittedName>
        <fullName evidence="2">Dihydroxy-acid dehydratase</fullName>
    </submittedName>
</protein>
<evidence type="ECO:0000313" key="2">
    <source>
        <dbReference type="EMBL" id="WGW04204.1"/>
    </source>
</evidence>
<organism evidence="2 3">
    <name type="scientific">Tropicibacter oceani</name>
    <dbReference type="NCBI Taxonomy" id="3058420"/>
    <lineage>
        <taxon>Bacteria</taxon>
        <taxon>Pseudomonadati</taxon>
        <taxon>Pseudomonadota</taxon>
        <taxon>Alphaproteobacteria</taxon>
        <taxon>Rhodobacterales</taxon>
        <taxon>Roseobacteraceae</taxon>
        <taxon>Tropicibacter</taxon>
    </lineage>
</organism>
<sequence length="230" mass="23299">MPASNPDADKGPRAKGPLAGLLAQPGETDASGQTRPRMPMPLAKARLAGGDVVVAGPEGYCLDPKTVQSRPGRGFALIASCRILSGGAVGTWAEPMLITVTVGPKGANDDLPSPEALAQATGAALLGGESSAGFVTANLDRGGDTILEGGDQRHWRGAFVQNGHLVGLALYAPKDSAFAAQQGGTMLARVKAQIATLSLQAAPARTTRGTAAPGPNKGLFGRLFDGKDLP</sequence>
<dbReference type="EMBL" id="CP124616">
    <property type="protein sequence ID" value="WGW04204.1"/>
    <property type="molecule type" value="Genomic_DNA"/>
</dbReference>
<dbReference type="RefSeq" id="WP_282300835.1">
    <property type="nucleotide sequence ID" value="NZ_CP124616.1"/>
</dbReference>
<evidence type="ECO:0000256" key="1">
    <source>
        <dbReference type="SAM" id="MobiDB-lite"/>
    </source>
</evidence>
<name>A0ABY8QHT2_9RHOB</name>
<evidence type="ECO:0000313" key="3">
    <source>
        <dbReference type="Proteomes" id="UP001241605"/>
    </source>
</evidence>
<keyword evidence="3" id="KW-1185">Reference proteome</keyword>
<reference evidence="2 3" key="1">
    <citation type="submission" date="2023-05" db="EMBL/GenBank/DDBJ databases">
        <title>YMD87, complete Genome.</title>
        <authorList>
            <person name="Zhang J."/>
            <person name="Xu X."/>
        </authorList>
    </citation>
    <scope>NUCLEOTIDE SEQUENCE [LARGE SCALE GENOMIC DNA]</scope>
    <source>
        <strain evidence="2 3">YMD87</strain>
    </source>
</reference>
<proteinExistence type="predicted"/>
<accession>A0ABY8QHT2</accession>
<feature type="region of interest" description="Disordered" evidence="1">
    <location>
        <begin position="1"/>
        <end position="36"/>
    </location>
</feature>